<dbReference type="InterPro" id="IPR030910">
    <property type="entry name" value="SLAP_dom"/>
</dbReference>
<accession>A0ABT8JNM6</accession>
<proteinExistence type="predicted"/>
<reference evidence="2" key="1">
    <citation type="submission" date="2023-03" db="EMBL/GenBank/DDBJ databases">
        <title>MT1 and MT2 Draft Genomes of Novel Species.</title>
        <authorList>
            <person name="Venkateswaran K."/>
        </authorList>
    </citation>
    <scope>NUCLEOTIDE SEQUENCE</scope>
    <source>
        <strain evidence="2">F6_3S_P_2</strain>
    </source>
</reference>
<feature type="region of interest" description="Disordered" evidence="1">
    <location>
        <begin position="1"/>
        <end position="20"/>
    </location>
</feature>
<evidence type="ECO:0000313" key="2">
    <source>
        <dbReference type="EMBL" id="MDN4606753.1"/>
    </source>
</evidence>
<organism evidence="2 3">
    <name type="scientific">Sporosarcina highlanderae</name>
    <dbReference type="NCBI Taxonomy" id="3035916"/>
    <lineage>
        <taxon>Bacteria</taxon>
        <taxon>Bacillati</taxon>
        <taxon>Bacillota</taxon>
        <taxon>Bacilli</taxon>
        <taxon>Bacillales</taxon>
        <taxon>Caryophanaceae</taxon>
        <taxon>Sporosarcina</taxon>
    </lineage>
</organism>
<dbReference type="RefSeq" id="WP_301242298.1">
    <property type="nucleotide sequence ID" value="NZ_JAROCC010000003.1"/>
</dbReference>
<dbReference type="EMBL" id="JAROCC010000003">
    <property type="protein sequence ID" value="MDN4606753.1"/>
    <property type="molecule type" value="Genomic_DNA"/>
</dbReference>
<dbReference type="InterPro" id="IPR030911">
    <property type="entry name" value="Sec_acc_SLAP"/>
</dbReference>
<name>A0ABT8JNM6_9BACL</name>
<evidence type="ECO:0000256" key="1">
    <source>
        <dbReference type="SAM" id="MobiDB-lite"/>
    </source>
</evidence>
<dbReference type="NCBIfam" id="TIGR04399">
    <property type="entry name" value="acc_Sec_SLAP"/>
    <property type="match status" value="1"/>
</dbReference>
<keyword evidence="3" id="KW-1185">Reference proteome</keyword>
<dbReference type="NCBIfam" id="TIGR04398">
    <property type="entry name" value="SLAP_DUP"/>
    <property type="match status" value="2"/>
</dbReference>
<gene>
    <name evidence="2" type="ORF">P5G49_04590</name>
</gene>
<comment type="caution">
    <text evidence="2">The sequence shown here is derived from an EMBL/GenBank/DDBJ whole genome shotgun (WGS) entry which is preliminary data.</text>
</comment>
<protein>
    <submittedName>
        <fullName evidence="2">Accessory Sec system S-layer assembly protein</fullName>
    </submittedName>
</protein>
<sequence>MKLFSMFKKTEKTGSDSTVDSGEILENAVHSDETDDVETQLSFHPEWVLSQEQEYVFRFLSNELEPLKPNQISLAGVDIDVEKADDSWLVKAFFRSSLDQAISMGPVELLLLDDKGEVIASQEFNLSELGEIPARSARPWVFVFTKQNTFLEEPPKENWKLAFNVQSMVPHKLELEQAWEDGLSAEQKDALEKVVERMPKLKPREVNFAGFQVKKQDDGSIAVSLFIRNGHSKQISIEKLPLELLDATGDLVARGSFNLAPLEVKANTSKPWTFIYPKEMVQKENPDFTKWVIRVPQ</sequence>
<dbReference type="Proteomes" id="UP001175097">
    <property type="component" value="Unassembled WGS sequence"/>
</dbReference>
<evidence type="ECO:0000313" key="3">
    <source>
        <dbReference type="Proteomes" id="UP001175097"/>
    </source>
</evidence>